<feature type="domain" description="Glycosyl transferase family 1" evidence="2">
    <location>
        <begin position="192"/>
        <end position="285"/>
    </location>
</feature>
<comment type="caution">
    <text evidence="3">The sequence shown here is derived from an EMBL/GenBank/DDBJ whole genome shotgun (WGS) entry which is preliminary data.</text>
</comment>
<dbReference type="InterPro" id="IPR001296">
    <property type="entry name" value="Glyco_trans_1"/>
</dbReference>
<evidence type="ECO:0000313" key="4">
    <source>
        <dbReference type="Proteomes" id="UP001589810"/>
    </source>
</evidence>
<name>A0ABV6MJW9_9PSEU</name>
<keyword evidence="1 3" id="KW-0808">Transferase</keyword>
<accession>A0ABV6MJW9</accession>
<evidence type="ECO:0000256" key="1">
    <source>
        <dbReference type="ARBA" id="ARBA00022679"/>
    </source>
</evidence>
<evidence type="ECO:0000313" key="3">
    <source>
        <dbReference type="EMBL" id="MFC0540226.1"/>
    </source>
</evidence>
<dbReference type="SUPFAM" id="SSF53756">
    <property type="entry name" value="UDP-Glycosyltransferase/glycogen phosphorylase"/>
    <property type="match status" value="1"/>
</dbReference>
<sequence length="341" mass="37173">MAGRVVYASFEMQFPLGGIRVLSQQVALLRAAGVEAYRWTPTPGFRYTWFDDDVPTLSGMTLELDQDDVLLLPEVAVAPDYDPAPGGHTVIYSQGHYITFLGTADVEPYPGWATRPALWTVSQAGVHMLRRALPGFEPHLVPNVIDAELFRPGAERIRRVAWMSRKRPMESTLLRRLLRSDPRSQGVELHDINGVSHEEVARVLGETSVFIALGSPEGEGFGLPAAEAMAAGCLVTGYTGGGGAELFDSPSAWPIAELATDELADKALELLDRPDQDDVRRAGRQWVQDRYNTKTATDALVEGVRLARAMPGGAATATHPARWLAEIVKHFPKQPEPVAGS</sequence>
<keyword evidence="4" id="KW-1185">Reference proteome</keyword>
<organism evidence="3 4">
    <name type="scientific">Kutzneria chonburiensis</name>
    <dbReference type="NCBI Taxonomy" id="1483604"/>
    <lineage>
        <taxon>Bacteria</taxon>
        <taxon>Bacillati</taxon>
        <taxon>Actinomycetota</taxon>
        <taxon>Actinomycetes</taxon>
        <taxon>Pseudonocardiales</taxon>
        <taxon>Pseudonocardiaceae</taxon>
        <taxon>Kutzneria</taxon>
    </lineage>
</organism>
<dbReference type="RefSeq" id="WP_273938996.1">
    <property type="nucleotide sequence ID" value="NZ_CP097263.1"/>
</dbReference>
<proteinExistence type="predicted"/>
<dbReference type="EMBL" id="JBHLUD010000001">
    <property type="protein sequence ID" value="MFC0540226.1"/>
    <property type="molecule type" value="Genomic_DNA"/>
</dbReference>
<dbReference type="Gene3D" id="3.40.50.2000">
    <property type="entry name" value="Glycogen Phosphorylase B"/>
    <property type="match status" value="1"/>
</dbReference>
<protein>
    <submittedName>
        <fullName evidence="3">Glycosyltransferase</fullName>
        <ecNumber evidence="3">2.4.-.-</ecNumber>
    </submittedName>
</protein>
<dbReference type="EC" id="2.4.-.-" evidence="3"/>
<keyword evidence="3" id="KW-0328">Glycosyltransferase</keyword>
<evidence type="ECO:0000259" key="2">
    <source>
        <dbReference type="Pfam" id="PF00534"/>
    </source>
</evidence>
<dbReference type="Pfam" id="PF00534">
    <property type="entry name" value="Glycos_transf_1"/>
    <property type="match status" value="1"/>
</dbReference>
<reference evidence="3 4" key="1">
    <citation type="submission" date="2024-09" db="EMBL/GenBank/DDBJ databases">
        <authorList>
            <person name="Sun Q."/>
            <person name="Mori K."/>
        </authorList>
    </citation>
    <scope>NUCLEOTIDE SEQUENCE [LARGE SCALE GENOMIC DNA]</scope>
    <source>
        <strain evidence="3 4">TBRC 1432</strain>
    </source>
</reference>
<dbReference type="GO" id="GO:0016757">
    <property type="term" value="F:glycosyltransferase activity"/>
    <property type="evidence" value="ECO:0007669"/>
    <property type="project" value="UniProtKB-KW"/>
</dbReference>
<dbReference type="Proteomes" id="UP001589810">
    <property type="component" value="Unassembled WGS sequence"/>
</dbReference>
<gene>
    <name evidence="3" type="ORF">ACFFH7_01970</name>
</gene>